<dbReference type="GO" id="GO:0002098">
    <property type="term" value="P:tRNA wobble uridine modification"/>
    <property type="evidence" value="ECO:0007669"/>
    <property type="project" value="InterPro"/>
</dbReference>
<gene>
    <name evidence="3" type="ORF">COCNU_04G014660</name>
</gene>
<reference evidence="3" key="1">
    <citation type="journal article" date="2017" name="Gigascience">
        <title>The genome draft of coconut (Cocos nucifera).</title>
        <authorList>
            <person name="Xiao Y."/>
            <person name="Xu P."/>
            <person name="Fan H."/>
            <person name="Baudouin L."/>
            <person name="Xia W."/>
            <person name="Bocs S."/>
            <person name="Xu J."/>
            <person name="Li Q."/>
            <person name="Guo A."/>
            <person name="Zhou L."/>
            <person name="Li J."/>
            <person name="Wu Y."/>
            <person name="Ma Z."/>
            <person name="Armero A."/>
            <person name="Issali A.E."/>
            <person name="Liu N."/>
            <person name="Peng M."/>
            <person name="Yang Y."/>
        </authorList>
    </citation>
    <scope>NUCLEOTIDE SEQUENCE</scope>
    <source>
        <tissue evidence="3">Spear leaf of Hainan Tall coconut</tissue>
    </source>
</reference>
<evidence type="ECO:0000256" key="1">
    <source>
        <dbReference type="ARBA" id="ARBA00005043"/>
    </source>
</evidence>
<dbReference type="EMBL" id="CM017875">
    <property type="protein sequence ID" value="KAG1339160.1"/>
    <property type="molecule type" value="Genomic_DNA"/>
</dbReference>
<dbReference type="InterPro" id="IPR027417">
    <property type="entry name" value="P-loop_NTPase"/>
</dbReference>
<sequence length="210" mass="22887">MAPLPAGRVVLVLDCVETSGAFVLHHLLRRALSAGDGSGAVLFLALAQSFSHYDRVLRKLGCNLSVQRSNNNLHFFDMLKLEFPGLTEGNDIEGGFVELYSKLQRAIEASRSKEYSRGCITIMIDDLSLLEIAACGSTDCVLDFLYYCISLTSELDCSLVILNHEDIYSSEEAPRLLSHLEYLADIVIKTEPLSTGLAADVHGQIGSSSS</sequence>
<reference evidence="3" key="2">
    <citation type="submission" date="2019-07" db="EMBL/GenBank/DDBJ databases">
        <authorList>
            <person name="Yang Y."/>
            <person name="Bocs S."/>
            <person name="Baudouin L."/>
        </authorList>
    </citation>
    <scope>NUCLEOTIDE SEQUENCE</scope>
    <source>
        <tissue evidence="3">Spear leaf of Hainan Tall coconut</tissue>
    </source>
</reference>
<name>A0A8K0I6Y5_COCNU</name>
<dbReference type="CDD" id="cd19495">
    <property type="entry name" value="Elp6"/>
    <property type="match status" value="1"/>
</dbReference>
<dbReference type="AlphaFoldDB" id="A0A8K0I6Y5"/>
<accession>A0A8K0I6Y5</accession>
<dbReference type="OrthoDB" id="9995306at2759"/>
<protein>
    <submittedName>
        <fullName evidence="3">Putative Elongator complex protein 6</fullName>
    </submittedName>
</protein>
<evidence type="ECO:0000256" key="2">
    <source>
        <dbReference type="ARBA" id="ARBA00008837"/>
    </source>
</evidence>
<comment type="pathway">
    <text evidence="1">tRNA modification; 5-methoxycarbonylmethyl-2-thiouridine-tRNA biosynthesis.</text>
</comment>
<organism evidence="3 4">
    <name type="scientific">Cocos nucifera</name>
    <name type="common">Coconut palm</name>
    <dbReference type="NCBI Taxonomy" id="13894"/>
    <lineage>
        <taxon>Eukaryota</taxon>
        <taxon>Viridiplantae</taxon>
        <taxon>Streptophyta</taxon>
        <taxon>Embryophyta</taxon>
        <taxon>Tracheophyta</taxon>
        <taxon>Spermatophyta</taxon>
        <taxon>Magnoliopsida</taxon>
        <taxon>Liliopsida</taxon>
        <taxon>Arecaceae</taxon>
        <taxon>Arecoideae</taxon>
        <taxon>Cocoseae</taxon>
        <taxon>Attaleinae</taxon>
        <taxon>Cocos</taxon>
    </lineage>
</organism>
<dbReference type="Gene3D" id="3.40.50.300">
    <property type="entry name" value="P-loop containing nucleotide triphosphate hydrolases"/>
    <property type="match status" value="1"/>
</dbReference>
<dbReference type="Proteomes" id="UP000797356">
    <property type="component" value="Chromosome 4"/>
</dbReference>
<dbReference type="PANTHER" id="PTHR16184">
    <property type="entry name" value="ELONGATOR COMPLEX PROTEIN 6"/>
    <property type="match status" value="1"/>
</dbReference>
<keyword evidence="4" id="KW-1185">Reference proteome</keyword>
<comment type="similarity">
    <text evidence="2">Belongs to the ELP6 family.</text>
</comment>
<dbReference type="GO" id="GO:0033588">
    <property type="term" value="C:elongator holoenzyme complex"/>
    <property type="evidence" value="ECO:0007669"/>
    <property type="project" value="InterPro"/>
</dbReference>
<proteinExistence type="inferred from homology"/>
<comment type="caution">
    <text evidence="3">The sequence shown here is derived from an EMBL/GenBank/DDBJ whole genome shotgun (WGS) entry which is preliminary data.</text>
</comment>
<evidence type="ECO:0000313" key="4">
    <source>
        <dbReference type="Proteomes" id="UP000797356"/>
    </source>
</evidence>
<dbReference type="UniPathway" id="UPA00988"/>
<dbReference type="Pfam" id="PF09807">
    <property type="entry name" value="ELP6"/>
    <property type="match status" value="1"/>
</dbReference>
<dbReference type="PANTHER" id="PTHR16184:SF6">
    <property type="entry name" value="ELONGATOR COMPLEX PROTEIN 6"/>
    <property type="match status" value="1"/>
</dbReference>
<dbReference type="InterPro" id="IPR018627">
    <property type="entry name" value="ELP6"/>
</dbReference>
<evidence type="ECO:0000313" key="3">
    <source>
        <dbReference type="EMBL" id="KAG1339160.1"/>
    </source>
</evidence>